<dbReference type="InterPro" id="IPR000705">
    <property type="entry name" value="Galactokinase"/>
</dbReference>
<evidence type="ECO:0000259" key="12">
    <source>
        <dbReference type="Pfam" id="PF08544"/>
    </source>
</evidence>
<dbReference type="InterPro" id="IPR006204">
    <property type="entry name" value="GHMP_kinase_N_dom"/>
</dbReference>
<dbReference type="InterPro" id="IPR006203">
    <property type="entry name" value="GHMP_knse_ATP-bd_CS"/>
</dbReference>
<dbReference type="PANTHER" id="PTHR10457:SF7">
    <property type="entry name" value="GALACTOKINASE-RELATED"/>
    <property type="match status" value="1"/>
</dbReference>
<evidence type="ECO:0000313" key="14">
    <source>
        <dbReference type="EMBL" id="KAG7531435.1"/>
    </source>
</evidence>
<evidence type="ECO:0000256" key="10">
    <source>
        <dbReference type="ARBA" id="ARBA00049538"/>
    </source>
</evidence>
<dbReference type="InterPro" id="IPR020568">
    <property type="entry name" value="Ribosomal_Su5_D2-typ_SF"/>
</dbReference>
<evidence type="ECO:0000259" key="13">
    <source>
        <dbReference type="Pfam" id="PF10509"/>
    </source>
</evidence>
<dbReference type="SUPFAM" id="SSF54211">
    <property type="entry name" value="Ribosomal protein S5 domain 2-like"/>
    <property type="match status" value="1"/>
</dbReference>
<keyword evidence="7" id="KW-0418">Kinase</keyword>
<comment type="caution">
    <text evidence="14">The sequence shown here is derived from an EMBL/GenBank/DDBJ whole genome shotgun (WGS) entry which is preliminary data.</text>
</comment>
<dbReference type="InterPro" id="IPR019539">
    <property type="entry name" value="GalKase_N"/>
</dbReference>
<dbReference type="InterPro" id="IPR019741">
    <property type="entry name" value="Galactokinase_CS"/>
</dbReference>
<proteinExistence type="inferred from homology"/>
<dbReference type="Pfam" id="PF10509">
    <property type="entry name" value="GalKase_gal_bdg"/>
    <property type="match status" value="1"/>
</dbReference>
<dbReference type="Proteomes" id="UP000812966">
    <property type="component" value="Unassembled WGS sequence"/>
</dbReference>
<reference evidence="14" key="1">
    <citation type="submission" date="2020-04" db="EMBL/GenBank/DDBJ databases">
        <title>Analysis of mating type loci in Filobasidium floriforme.</title>
        <authorList>
            <person name="Nowrousian M."/>
        </authorList>
    </citation>
    <scope>NUCLEOTIDE SEQUENCE</scope>
    <source>
        <strain evidence="14">CBS 6242</strain>
    </source>
</reference>
<dbReference type="InterPro" id="IPR036554">
    <property type="entry name" value="GHMP_kinase_C_sf"/>
</dbReference>
<dbReference type="PROSITE" id="PS00106">
    <property type="entry name" value="GALACTOKINASE"/>
    <property type="match status" value="1"/>
</dbReference>
<evidence type="ECO:0000256" key="8">
    <source>
        <dbReference type="ARBA" id="ARBA00022840"/>
    </source>
</evidence>
<keyword evidence="6" id="KW-0547">Nucleotide-binding</keyword>
<dbReference type="InterPro" id="IPR013750">
    <property type="entry name" value="GHMP_kinase_C_dom"/>
</dbReference>
<dbReference type="Gene3D" id="1.20.1440.340">
    <property type="match status" value="1"/>
</dbReference>
<dbReference type="InterPro" id="IPR014721">
    <property type="entry name" value="Ribsml_uS5_D2-typ_fold_subgr"/>
</dbReference>
<name>A0A8K0JKJ0_9TREE</name>
<keyword evidence="5" id="KW-0808">Transferase</keyword>
<dbReference type="NCBIfam" id="TIGR00131">
    <property type="entry name" value="gal_kin"/>
    <property type="match status" value="1"/>
</dbReference>
<comment type="similarity">
    <text evidence="2">Belongs to the GHMP kinase family. GalK subfamily.</text>
</comment>
<evidence type="ECO:0000256" key="4">
    <source>
        <dbReference type="ARBA" id="ARBA00019487"/>
    </source>
</evidence>
<dbReference type="Pfam" id="PF08544">
    <property type="entry name" value="GHMP_kinases_C"/>
    <property type="match status" value="1"/>
</dbReference>
<evidence type="ECO:0000256" key="6">
    <source>
        <dbReference type="ARBA" id="ARBA00022741"/>
    </source>
</evidence>
<evidence type="ECO:0000313" key="15">
    <source>
        <dbReference type="Proteomes" id="UP000812966"/>
    </source>
</evidence>
<dbReference type="Gene3D" id="3.30.230.10">
    <property type="match status" value="1"/>
</dbReference>
<dbReference type="GO" id="GO:0005829">
    <property type="term" value="C:cytosol"/>
    <property type="evidence" value="ECO:0007669"/>
    <property type="project" value="TreeGrafter"/>
</dbReference>
<dbReference type="GO" id="GO:0004335">
    <property type="term" value="F:galactokinase activity"/>
    <property type="evidence" value="ECO:0007669"/>
    <property type="project" value="UniProtKB-EC"/>
</dbReference>
<gene>
    <name evidence="14" type="ORF">FFLO_04356</name>
</gene>
<evidence type="ECO:0000256" key="7">
    <source>
        <dbReference type="ARBA" id="ARBA00022777"/>
    </source>
</evidence>
<dbReference type="SUPFAM" id="SSF55060">
    <property type="entry name" value="GHMP Kinase, C-terminal domain"/>
    <property type="match status" value="1"/>
</dbReference>
<dbReference type="UniPathway" id="UPA00214"/>
<dbReference type="PRINTS" id="PR00959">
    <property type="entry name" value="MEVGALKINASE"/>
</dbReference>
<comment type="pathway">
    <text evidence="1">Carbohydrate metabolism; galactose metabolism.</text>
</comment>
<evidence type="ECO:0000256" key="1">
    <source>
        <dbReference type="ARBA" id="ARBA00004947"/>
    </source>
</evidence>
<evidence type="ECO:0000256" key="3">
    <source>
        <dbReference type="ARBA" id="ARBA00012315"/>
    </source>
</evidence>
<evidence type="ECO:0000256" key="9">
    <source>
        <dbReference type="ARBA" id="ARBA00029590"/>
    </source>
</evidence>
<dbReference type="EC" id="2.7.1.6" evidence="3"/>
<keyword evidence="8" id="KW-0067">ATP-binding</keyword>
<dbReference type="PANTHER" id="PTHR10457">
    <property type="entry name" value="MEVALONATE KINASE/GALACTOKINASE"/>
    <property type="match status" value="1"/>
</dbReference>
<feature type="domain" description="GHMP kinase N-terminal" evidence="11">
    <location>
        <begin position="145"/>
        <end position="244"/>
    </location>
</feature>
<protein>
    <recommendedName>
        <fullName evidence="4">Galactokinase</fullName>
        <ecNumber evidence="3">2.7.1.6</ecNumber>
    </recommendedName>
    <alternativeName>
        <fullName evidence="9">Galactose kinase</fullName>
    </alternativeName>
</protein>
<dbReference type="EMBL" id="JABELV010000091">
    <property type="protein sequence ID" value="KAG7531435.1"/>
    <property type="molecule type" value="Genomic_DNA"/>
</dbReference>
<accession>A0A8K0JKJ0</accession>
<evidence type="ECO:0000256" key="2">
    <source>
        <dbReference type="ARBA" id="ARBA00006566"/>
    </source>
</evidence>
<keyword evidence="15" id="KW-1185">Reference proteome</keyword>
<evidence type="ECO:0000256" key="5">
    <source>
        <dbReference type="ARBA" id="ARBA00022679"/>
    </source>
</evidence>
<dbReference type="Gene3D" id="3.30.70.3170">
    <property type="match status" value="1"/>
</dbReference>
<dbReference type="GO" id="GO:0006012">
    <property type="term" value="P:galactose metabolic process"/>
    <property type="evidence" value="ECO:0007669"/>
    <property type="project" value="UniProtKB-UniPathway"/>
</dbReference>
<comment type="catalytic activity">
    <reaction evidence="10">
        <text>alpha-D-galactose + ATP = alpha-D-galactose 1-phosphate + ADP + H(+)</text>
        <dbReference type="Rhea" id="RHEA:13553"/>
        <dbReference type="ChEBI" id="CHEBI:15378"/>
        <dbReference type="ChEBI" id="CHEBI:28061"/>
        <dbReference type="ChEBI" id="CHEBI:30616"/>
        <dbReference type="ChEBI" id="CHEBI:58336"/>
        <dbReference type="ChEBI" id="CHEBI:456216"/>
        <dbReference type="EC" id="2.7.1.6"/>
    </reaction>
    <physiologicalReaction direction="left-to-right" evidence="10">
        <dbReference type="Rhea" id="RHEA:13554"/>
    </physiologicalReaction>
</comment>
<organism evidence="14 15">
    <name type="scientific">Filobasidium floriforme</name>
    <dbReference type="NCBI Taxonomy" id="5210"/>
    <lineage>
        <taxon>Eukaryota</taxon>
        <taxon>Fungi</taxon>
        <taxon>Dikarya</taxon>
        <taxon>Basidiomycota</taxon>
        <taxon>Agaricomycotina</taxon>
        <taxon>Tremellomycetes</taxon>
        <taxon>Filobasidiales</taxon>
        <taxon>Filobasidiaceae</taxon>
        <taxon>Filobasidium</taxon>
    </lineage>
</organism>
<feature type="domain" description="GHMP kinase C-terminal" evidence="12">
    <location>
        <begin position="459"/>
        <end position="528"/>
    </location>
</feature>
<dbReference type="Pfam" id="PF00288">
    <property type="entry name" value="GHMP_kinases_N"/>
    <property type="match status" value="1"/>
</dbReference>
<dbReference type="PROSITE" id="PS00627">
    <property type="entry name" value="GHMP_KINASES_ATP"/>
    <property type="match status" value="1"/>
</dbReference>
<dbReference type="AlphaFoldDB" id="A0A8K0JKJ0"/>
<feature type="domain" description="Galactokinase N-terminal" evidence="13">
    <location>
        <begin position="35"/>
        <end position="82"/>
    </location>
</feature>
<sequence length="592" mass="63283">MATNAPVTAYKALNEIYPQESVLQQGERWNDLATRFQEEFGEKPEHVVRAPGRINLIGEHIDYCLFGVMPAAVEMDCLIALSTNITTSSNLDDGCSVVITNLDPSWPGTTLYARRSESGSGSVSWEVEGGSGKRGDWVAYLGSALDCVLNKYLTTSEARPTSLKMMITGSIPPGSGLSSSAALIVAALLAILLGNGLVSATPATSESTSASQVKNSDLVQMAREAEAKIGVNSGGMDQSASVLSRVGAGLYVSFVPELGVEMVQLPSISTGADSDVEEEKLVMVIANSLTKHDLAGGATKQYNLRVMETLIGARVLGRALGVIQDGEKGVEKLQLRQVVGRFAGEQRDSSSVISPDELESALEKILPEVDRVLGPDAESRDVGHLPEGLAGLTGLSDEAFERVFLSTIEVDTSDQGGRFLLYKRVRHVFEEALRVLQVVRICRGGSGTKANAGGGGKKETDVEIVGRLMNESHASCRDLYECSNDELNELVDVCRRAGSVGSRLSGAGWGGCVVSLIPASLEQQFIAQITDEREGYSAYRGLGKKELEKIVFKTVPGSGAGGESRNWPWISSRRVERADGAWFGIVFQVMKL</sequence>
<evidence type="ECO:0000259" key="11">
    <source>
        <dbReference type="Pfam" id="PF00288"/>
    </source>
</evidence>
<dbReference type="GO" id="GO:0005524">
    <property type="term" value="F:ATP binding"/>
    <property type="evidence" value="ECO:0007669"/>
    <property type="project" value="UniProtKB-KW"/>
</dbReference>